<proteinExistence type="predicted"/>
<name>A0A8J4Y8R2_CHIOP</name>
<sequence>MSESPRGAAYSGLFCGSQFNDILQLFLNAQPLLMTAPLAFPCDRRDWQDTVCRISLALDNIVHGVVDGRSRLALTKPRLCLSPQAGPPPTCLHRTYGFRAESLPFSEIHLHPWVEFDAGLDLHQSCQESS</sequence>
<evidence type="ECO:0000313" key="2">
    <source>
        <dbReference type="Proteomes" id="UP000770661"/>
    </source>
</evidence>
<comment type="caution">
    <text evidence="1">The sequence shown here is derived from an EMBL/GenBank/DDBJ whole genome shotgun (WGS) entry which is preliminary data.</text>
</comment>
<protein>
    <submittedName>
        <fullName evidence="1">Uncharacterized protein</fullName>
    </submittedName>
</protein>
<organism evidence="1 2">
    <name type="scientific">Chionoecetes opilio</name>
    <name type="common">Atlantic snow crab</name>
    <name type="synonym">Cancer opilio</name>
    <dbReference type="NCBI Taxonomy" id="41210"/>
    <lineage>
        <taxon>Eukaryota</taxon>
        <taxon>Metazoa</taxon>
        <taxon>Ecdysozoa</taxon>
        <taxon>Arthropoda</taxon>
        <taxon>Crustacea</taxon>
        <taxon>Multicrustacea</taxon>
        <taxon>Malacostraca</taxon>
        <taxon>Eumalacostraca</taxon>
        <taxon>Eucarida</taxon>
        <taxon>Decapoda</taxon>
        <taxon>Pleocyemata</taxon>
        <taxon>Brachyura</taxon>
        <taxon>Eubrachyura</taxon>
        <taxon>Majoidea</taxon>
        <taxon>Majidae</taxon>
        <taxon>Chionoecetes</taxon>
    </lineage>
</organism>
<evidence type="ECO:0000313" key="1">
    <source>
        <dbReference type="EMBL" id="KAG0718329.1"/>
    </source>
</evidence>
<reference evidence="1" key="1">
    <citation type="submission" date="2020-07" db="EMBL/GenBank/DDBJ databases">
        <title>The High-quality genome of the commercially important snow crab, Chionoecetes opilio.</title>
        <authorList>
            <person name="Jeong J.-H."/>
            <person name="Ryu S."/>
        </authorList>
    </citation>
    <scope>NUCLEOTIDE SEQUENCE</scope>
    <source>
        <strain evidence="1">MADBK_172401_WGS</strain>
        <tissue evidence="1">Digestive gland</tissue>
    </source>
</reference>
<dbReference type="AlphaFoldDB" id="A0A8J4Y8R2"/>
<keyword evidence="2" id="KW-1185">Reference proteome</keyword>
<dbReference type="EMBL" id="JACEEZ010016225">
    <property type="protein sequence ID" value="KAG0718329.1"/>
    <property type="molecule type" value="Genomic_DNA"/>
</dbReference>
<accession>A0A8J4Y8R2</accession>
<gene>
    <name evidence="1" type="ORF">GWK47_000803</name>
</gene>
<dbReference type="Proteomes" id="UP000770661">
    <property type="component" value="Unassembled WGS sequence"/>
</dbReference>
<dbReference type="OrthoDB" id="10065625at2759"/>